<keyword evidence="3" id="KW-0479">Metal-binding</keyword>
<dbReference type="GO" id="GO:0008240">
    <property type="term" value="F:tripeptidyl-peptidase activity"/>
    <property type="evidence" value="ECO:0007669"/>
    <property type="project" value="TreeGrafter"/>
</dbReference>
<evidence type="ECO:0000313" key="10">
    <source>
        <dbReference type="Proteomes" id="UP000008221"/>
    </source>
</evidence>
<evidence type="ECO:0000256" key="7">
    <source>
        <dbReference type="ARBA" id="ARBA00023145"/>
    </source>
</evidence>
<dbReference type="InterPro" id="IPR023828">
    <property type="entry name" value="Peptidase_S8_Ser-AS"/>
</dbReference>
<keyword evidence="7" id="KW-0865">Zymogen</keyword>
<dbReference type="InterPro" id="IPR050819">
    <property type="entry name" value="Tripeptidyl-peptidase_I"/>
</dbReference>
<comment type="cofactor">
    <cofactor evidence="1">
        <name>Ca(2+)</name>
        <dbReference type="ChEBI" id="CHEBI:29108"/>
    </cofactor>
</comment>
<sequence>MGNPRRWAKRMATPRRRPVRRLTIVAAASSLGVVISSFAAPLAAHASPARSPVPHSRPGWLTHARDLGRAPATAAVQARIYLAPNGGLDALAARALAVSTPGSADYGHFLSPAEYFAEFGTTDATVRAVTRWLTSSGLTVTGVEAHNRYLDITGSVAAAERAFGVHIHAYSHDGQTVQAPDDTLTTPADLADDVLAVDGIDTTPNIVRPALAAGAVPYRGAPIPPPAGFRNAAPCSSYYGEKLATDLPSFNGQALPYAVCGYVGAQFRSAYEGATTLDGTGITVGITDAYASPTIAADAATYAVRNGDRPYAPGQLTQSLPRTFTNTKLCDASGWFGEETLDVEAVHAMAQGAKIRYYASSSCLDRDLLDAFARINDEARVQIVSNSWGAVEQSEHRSTILAYEQAFLQGAVEGISYVFSSGDSGDEVASSGTKQTDYPASDPFVTAVGGTATAIDATGRLAWETGWGTYRYALAPDGTAWSSSGTFLYGSGGGESTVFAQPIYQQGITPAGARGVPDVAMDADVTTGMLVGQTQAFPDGTYYDQYRIGGTSLAAPLFAGMTALTFQHARGGVGLLNPTIYRNAGTGVFTDVTGPGPDPGNVRVDYADGVDAAQGVVATVRTFNQDSSLAVGPGWDPVTGLGSANAGWLTAIPPRARR</sequence>
<name>A0LVH5_ACIC1</name>
<gene>
    <name evidence="9" type="ordered locus">Acel_1663</name>
</gene>
<evidence type="ECO:0000256" key="5">
    <source>
        <dbReference type="ARBA" id="ARBA00022825"/>
    </source>
</evidence>
<dbReference type="InterPro" id="IPR030400">
    <property type="entry name" value="Sedolisin_dom"/>
</dbReference>
<evidence type="ECO:0000256" key="3">
    <source>
        <dbReference type="ARBA" id="ARBA00022723"/>
    </source>
</evidence>
<evidence type="ECO:0000259" key="8">
    <source>
        <dbReference type="PROSITE" id="PS51695"/>
    </source>
</evidence>
<keyword evidence="5" id="KW-0720">Serine protease</keyword>
<dbReference type="eggNOG" id="COG4934">
    <property type="taxonomic scope" value="Bacteria"/>
</dbReference>
<dbReference type="Pfam" id="PF00082">
    <property type="entry name" value="Peptidase_S8"/>
    <property type="match status" value="1"/>
</dbReference>
<keyword evidence="10" id="KW-1185">Reference proteome</keyword>
<dbReference type="InParanoid" id="A0LVH5"/>
<dbReference type="AlphaFoldDB" id="A0LVH5"/>
<evidence type="ECO:0000256" key="2">
    <source>
        <dbReference type="ARBA" id="ARBA00022670"/>
    </source>
</evidence>
<dbReference type="PANTHER" id="PTHR14218">
    <property type="entry name" value="PROTEASE S8 TRIPEPTIDYL PEPTIDASE I CLN2"/>
    <property type="match status" value="1"/>
</dbReference>
<feature type="domain" description="Peptidase S53" evidence="8">
    <location>
        <begin position="261"/>
        <end position="656"/>
    </location>
</feature>
<dbReference type="Proteomes" id="UP000008221">
    <property type="component" value="Chromosome"/>
</dbReference>
<dbReference type="InterPro" id="IPR015366">
    <property type="entry name" value="S53_propep"/>
</dbReference>
<dbReference type="Pfam" id="PF09286">
    <property type="entry name" value="Pro-kuma_activ"/>
    <property type="match status" value="1"/>
</dbReference>
<keyword evidence="2" id="KW-0645">Protease</keyword>
<reference evidence="9 10" key="1">
    <citation type="journal article" date="2009" name="Genome Res.">
        <title>Complete genome of the cellulolytic thermophile Acidothermus cellulolyticus 11B provides insights into its ecophysiological and evolutionary adaptations.</title>
        <authorList>
            <person name="Barabote R.D."/>
            <person name="Xie G."/>
            <person name="Leu D.H."/>
            <person name="Normand P."/>
            <person name="Necsulea A."/>
            <person name="Daubin V."/>
            <person name="Medigue C."/>
            <person name="Adney W.S."/>
            <person name="Xu X.C."/>
            <person name="Lapidus A."/>
            <person name="Parales R.E."/>
            <person name="Detter C."/>
            <person name="Pujic P."/>
            <person name="Bruce D."/>
            <person name="Lavire C."/>
            <person name="Challacombe J.F."/>
            <person name="Brettin T.S."/>
            <person name="Berry A.M."/>
        </authorList>
    </citation>
    <scope>NUCLEOTIDE SEQUENCE [LARGE SCALE GENOMIC DNA]</scope>
    <source>
        <strain evidence="10">ATCC 43068 / DSM 8971 / 11B</strain>
    </source>
</reference>
<dbReference type="InterPro" id="IPR000209">
    <property type="entry name" value="Peptidase_S8/S53_dom"/>
</dbReference>
<dbReference type="PROSITE" id="PS51695">
    <property type="entry name" value="SEDOLISIN"/>
    <property type="match status" value="1"/>
</dbReference>
<dbReference type="GO" id="GO:0004252">
    <property type="term" value="F:serine-type endopeptidase activity"/>
    <property type="evidence" value="ECO:0007669"/>
    <property type="project" value="InterPro"/>
</dbReference>
<evidence type="ECO:0000256" key="6">
    <source>
        <dbReference type="ARBA" id="ARBA00022837"/>
    </source>
</evidence>
<dbReference type="CDD" id="cd11377">
    <property type="entry name" value="Pro-peptidase_S53"/>
    <property type="match status" value="1"/>
</dbReference>
<evidence type="ECO:0000256" key="1">
    <source>
        <dbReference type="ARBA" id="ARBA00001913"/>
    </source>
</evidence>
<dbReference type="GO" id="GO:0046872">
    <property type="term" value="F:metal ion binding"/>
    <property type="evidence" value="ECO:0007669"/>
    <property type="project" value="UniProtKB-KW"/>
</dbReference>
<keyword evidence="4" id="KW-0378">Hydrolase</keyword>
<dbReference type="SUPFAM" id="SSF52743">
    <property type="entry name" value="Subtilisin-like"/>
    <property type="match status" value="1"/>
</dbReference>
<evidence type="ECO:0000313" key="9">
    <source>
        <dbReference type="EMBL" id="ABK53435.1"/>
    </source>
</evidence>
<organism evidence="9 10">
    <name type="scientific">Acidothermus cellulolyticus (strain ATCC 43068 / DSM 8971 / 11B)</name>
    <dbReference type="NCBI Taxonomy" id="351607"/>
    <lineage>
        <taxon>Bacteria</taxon>
        <taxon>Bacillati</taxon>
        <taxon>Actinomycetota</taxon>
        <taxon>Actinomycetes</taxon>
        <taxon>Acidothermales</taxon>
        <taxon>Acidothermaceae</taxon>
        <taxon>Acidothermus</taxon>
    </lineage>
</organism>
<dbReference type="GO" id="GO:0006508">
    <property type="term" value="P:proteolysis"/>
    <property type="evidence" value="ECO:0007669"/>
    <property type="project" value="UniProtKB-KW"/>
</dbReference>
<evidence type="ECO:0000256" key="4">
    <source>
        <dbReference type="ARBA" id="ARBA00022801"/>
    </source>
</evidence>
<dbReference type="InterPro" id="IPR036852">
    <property type="entry name" value="Peptidase_S8/S53_dom_sf"/>
</dbReference>
<dbReference type="SMART" id="SM00944">
    <property type="entry name" value="Pro-kuma_activ"/>
    <property type="match status" value="1"/>
</dbReference>
<accession>A0LVH5</accession>
<dbReference type="Gene3D" id="3.40.50.200">
    <property type="entry name" value="Peptidase S8/S53 domain"/>
    <property type="match status" value="1"/>
</dbReference>
<dbReference type="KEGG" id="ace:Acel_1663"/>
<keyword evidence="6" id="KW-0106">Calcium</keyword>
<dbReference type="PROSITE" id="PS00138">
    <property type="entry name" value="SUBTILASE_SER"/>
    <property type="match status" value="1"/>
</dbReference>
<dbReference type="STRING" id="351607.Acel_1663"/>
<dbReference type="EMBL" id="CP000481">
    <property type="protein sequence ID" value="ABK53435.1"/>
    <property type="molecule type" value="Genomic_DNA"/>
</dbReference>
<dbReference type="PANTHER" id="PTHR14218:SF15">
    <property type="entry name" value="TRIPEPTIDYL-PEPTIDASE 1"/>
    <property type="match status" value="1"/>
</dbReference>
<dbReference type="HOGENOM" id="CLU_012501_2_0_11"/>
<dbReference type="SUPFAM" id="SSF54897">
    <property type="entry name" value="Protease propeptides/inhibitors"/>
    <property type="match status" value="1"/>
</dbReference>
<proteinExistence type="predicted"/>
<dbReference type="CDD" id="cd04056">
    <property type="entry name" value="Peptidases_S53"/>
    <property type="match status" value="1"/>
</dbReference>
<protein>
    <submittedName>
        <fullName evidence="9">Physarolisin II</fullName>
    </submittedName>
</protein>